<proteinExistence type="predicted"/>
<keyword evidence="2 10" id="KW-0732">Signal</keyword>
<dbReference type="InterPro" id="IPR046357">
    <property type="entry name" value="PPIase_dom_sf"/>
</dbReference>
<evidence type="ECO:0000259" key="11">
    <source>
        <dbReference type="PROSITE" id="PS50198"/>
    </source>
</evidence>
<dbReference type="Gene3D" id="1.10.4030.10">
    <property type="entry name" value="Porin chaperone SurA, peptide-binding domain"/>
    <property type="match status" value="1"/>
</dbReference>
<keyword evidence="3" id="KW-0574">Periplasm</keyword>
<evidence type="ECO:0000256" key="1">
    <source>
        <dbReference type="ARBA" id="ARBA00018370"/>
    </source>
</evidence>
<keyword evidence="6 9" id="KW-0413">Isomerase</keyword>
<dbReference type="InterPro" id="IPR050280">
    <property type="entry name" value="OMP_Chaperone_SurA"/>
</dbReference>
<evidence type="ECO:0000256" key="7">
    <source>
        <dbReference type="ARBA" id="ARBA00030642"/>
    </source>
</evidence>
<comment type="caution">
    <text evidence="12">The sequence shown here is derived from an EMBL/GenBank/DDBJ whole genome shotgun (WGS) entry which is preliminary data.</text>
</comment>
<feature type="signal peptide" evidence="10">
    <location>
        <begin position="1"/>
        <end position="30"/>
    </location>
</feature>
<name>A0A7X5ZUV7_9SPHN</name>
<dbReference type="EMBL" id="JAASQV010000001">
    <property type="protein sequence ID" value="NIJ64470.1"/>
    <property type="molecule type" value="Genomic_DNA"/>
</dbReference>
<evidence type="ECO:0000256" key="5">
    <source>
        <dbReference type="ARBA" id="ARBA00023186"/>
    </source>
</evidence>
<dbReference type="InterPro" id="IPR015391">
    <property type="entry name" value="SurA_N"/>
</dbReference>
<evidence type="ECO:0000256" key="3">
    <source>
        <dbReference type="ARBA" id="ARBA00022764"/>
    </source>
</evidence>
<evidence type="ECO:0000256" key="4">
    <source>
        <dbReference type="ARBA" id="ARBA00023110"/>
    </source>
</evidence>
<evidence type="ECO:0000256" key="9">
    <source>
        <dbReference type="PROSITE-ProRule" id="PRU00278"/>
    </source>
</evidence>
<keyword evidence="4 9" id="KW-0697">Rotamase</keyword>
<reference evidence="12 13" key="1">
    <citation type="submission" date="2020-03" db="EMBL/GenBank/DDBJ databases">
        <title>Genomic Encyclopedia of Type Strains, Phase IV (KMG-IV): sequencing the most valuable type-strain genomes for metagenomic binning, comparative biology and taxonomic classification.</title>
        <authorList>
            <person name="Goeker M."/>
        </authorList>
    </citation>
    <scope>NUCLEOTIDE SEQUENCE [LARGE SCALE GENOMIC DNA]</scope>
    <source>
        <strain evidence="12 13">DSM 4733</strain>
    </source>
</reference>
<dbReference type="InterPro" id="IPR000297">
    <property type="entry name" value="PPIase_PpiC"/>
</dbReference>
<dbReference type="InterPro" id="IPR023058">
    <property type="entry name" value="PPIase_PpiC_CS"/>
</dbReference>
<dbReference type="PROSITE" id="PS01096">
    <property type="entry name" value="PPIC_PPIASE_1"/>
    <property type="match status" value="1"/>
</dbReference>
<dbReference type="SUPFAM" id="SSF109998">
    <property type="entry name" value="Triger factor/SurA peptide-binding domain-like"/>
    <property type="match status" value="1"/>
</dbReference>
<keyword evidence="5" id="KW-0143">Chaperone</keyword>
<evidence type="ECO:0000256" key="6">
    <source>
        <dbReference type="ARBA" id="ARBA00023235"/>
    </source>
</evidence>
<sequence length="464" mass="50722">MNIGVTKAIRAGRSSVLALAISSLASAAMAQTAPHAPAPAPPTQEDQEAALAAQLDLPRDLKLFGKADPNVRKPTAIVNDTVLTGTDVDQRLNLIIALNKLNLKPEERDQYRMMILRQLIDETLQIQEAKANEITVDSKEIDQSFASVARRLQKTPEQMRAFLRQAGASERTMRKQVEGEVAWSRLLRRKVDINVSDEEAKAILDRLKAAQGSEEYHVYEIYMNATDDRKQEVYAGMQRIIQQMKEGAPFDYLAKTYSESSTKGQGGDLGWVRLAPGILPDEMAKAVEEMQPGQVAGPIPLTTGFSVVYLADKRKVGMADPRGAKLSLRQITINFPKGTNEAQATARAGQFAAATQAIKGCGDASNVAAAQNAEVVEKDGVVIGDLPPALQQIILPLQVGQVTQPFGTIEDGVRVLVVCGRDDPPPPGLPSIEQIQDGESDKRTNLRAQRMLRDLRRDALIEYR</sequence>
<keyword evidence="13" id="KW-1185">Reference proteome</keyword>
<evidence type="ECO:0000313" key="12">
    <source>
        <dbReference type="EMBL" id="NIJ64470.1"/>
    </source>
</evidence>
<dbReference type="SUPFAM" id="SSF54534">
    <property type="entry name" value="FKBP-like"/>
    <property type="match status" value="2"/>
</dbReference>
<accession>A0A7X5ZUV7</accession>
<dbReference type="PROSITE" id="PS50198">
    <property type="entry name" value="PPIC_PPIASE_2"/>
    <property type="match status" value="1"/>
</dbReference>
<dbReference type="PANTHER" id="PTHR47637:SF1">
    <property type="entry name" value="CHAPERONE SURA"/>
    <property type="match status" value="1"/>
</dbReference>
<dbReference type="Pfam" id="PF09312">
    <property type="entry name" value="SurA_N"/>
    <property type="match status" value="1"/>
</dbReference>
<dbReference type="GO" id="GO:0003755">
    <property type="term" value="F:peptidyl-prolyl cis-trans isomerase activity"/>
    <property type="evidence" value="ECO:0007669"/>
    <property type="project" value="UniProtKB-KW"/>
</dbReference>
<evidence type="ECO:0000313" key="13">
    <source>
        <dbReference type="Proteomes" id="UP000564677"/>
    </source>
</evidence>
<evidence type="ECO:0000256" key="8">
    <source>
        <dbReference type="ARBA" id="ARBA00031484"/>
    </source>
</evidence>
<dbReference type="Proteomes" id="UP000564677">
    <property type="component" value="Unassembled WGS sequence"/>
</dbReference>
<dbReference type="AlphaFoldDB" id="A0A7X5ZUV7"/>
<feature type="chain" id="PRO_5031100778" description="Parvulin-like PPIase" evidence="10">
    <location>
        <begin position="31"/>
        <end position="464"/>
    </location>
</feature>
<organism evidence="12 13">
    <name type="scientific">Sphingomonas leidyi</name>
    <dbReference type="NCBI Taxonomy" id="68569"/>
    <lineage>
        <taxon>Bacteria</taxon>
        <taxon>Pseudomonadati</taxon>
        <taxon>Pseudomonadota</taxon>
        <taxon>Alphaproteobacteria</taxon>
        <taxon>Sphingomonadales</taxon>
        <taxon>Sphingomonadaceae</taxon>
        <taxon>Sphingomonas</taxon>
    </lineage>
</organism>
<dbReference type="Pfam" id="PF00639">
    <property type="entry name" value="Rotamase"/>
    <property type="match status" value="1"/>
</dbReference>
<evidence type="ECO:0000256" key="2">
    <source>
        <dbReference type="ARBA" id="ARBA00022729"/>
    </source>
</evidence>
<dbReference type="RefSeq" id="WP_341786416.1">
    <property type="nucleotide sequence ID" value="NZ_JAASQV010000001.1"/>
</dbReference>
<evidence type="ECO:0000256" key="10">
    <source>
        <dbReference type="SAM" id="SignalP"/>
    </source>
</evidence>
<protein>
    <recommendedName>
        <fullName evidence="1">Parvulin-like PPIase</fullName>
    </recommendedName>
    <alternativeName>
        <fullName evidence="7">Peptidyl-prolyl cis-trans isomerase plp</fullName>
    </alternativeName>
    <alternativeName>
        <fullName evidence="8">Rotamase plp</fullName>
    </alternativeName>
</protein>
<dbReference type="InterPro" id="IPR027304">
    <property type="entry name" value="Trigger_fact/SurA_dom_sf"/>
</dbReference>
<gene>
    <name evidence="12" type="ORF">FHR20_001401</name>
</gene>
<dbReference type="PANTHER" id="PTHR47637">
    <property type="entry name" value="CHAPERONE SURA"/>
    <property type="match status" value="1"/>
</dbReference>
<feature type="domain" description="PpiC" evidence="11">
    <location>
        <begin position="213"/>
        <end position="312"/>
    </location>
</feature>
<dbReference type="Gene3D" id="3.10.50.40">
    <property type="match status" value="1"/>
</dbReference>